<organism evidence="2 3">
    <name type="scientific">Echinimonas agarilytica</name>
    <dbReference type="NCBI Taxonomy" id="1215918"/>
    <lineage>
        <taxon>Bacteria</taxon>
        <taxon>Pseudomonadati</taxon>
        <taxon>Pseudomonadota</taxon>
        <taxon>Gammaproteobacteria</taxon>
        <taxon>Alteromonadales</taxon>
        <taxon>Echinimonadaceae</taxon>
        <taxon>Echinimonas</taxon>
    </lineage>
</organism>
<dbReference type="RefSeq" id="WP_251261962.1">
    <property type="nucleotide sequence ID" value="NZ_JAMQGP010000006.1"/>
</dbReference>
<protein>
    <recommendedName>
        <fullName evidence="4">Sel1 repeat family protein</fullName>
    </recommendedName>
</protein>
<comment type="caution">
    <text evidence="2">The sequence shown here is derived from an EMBL/GenBank/DDBJ whole genome shotgun (WGS) entry which is preliminary data.</text>
</comment>
<dbReference type="SUPFAM" id="SSF81901">
    <property type="entry name" value="HCP-like"/>
    <property type="match status" value="2"/>
</dbReference>
<dbReference type="Gene3D" id="1.25.40.10">
    <property type="entry name" value="Tetratricopeptide repeat domain"/>
    <property type="match status" value="2"/>
</dbReference>
<evidence type="ECO:0008006" key="4">
    <source>
        <dbReference type="Google" id="ProtNLM"/>
    </source>
</evidence>
<keyword evidence="3" id="KW-1185">Reference proteome</keyword>
<dbReference type="PANTHER" id="PTHR11102">
    <property type="entry name" value="SEL-1-LIKE PROTEIN"/>
    <property type="match status" value="1"/>
</dbReference>
<accession>A0AA42B7S7</accession>
<reference evidence="2 3" key="1">
    <citation type="journal article" date="2013" name="Antonie Van Leeuwenhoek">
        <title>Echinimonas agarilytica gen. nov., sp. nov., a new gammaproteobacterium isolated from the sea urchin Strongylocentrotus intermedius.</title>
        <authorList>
            <person name="Nedashkovskaya O.I."/>
            <person name="Stenkova A.M."/>
            <person name="Zhukova N.V."/>
            <person name="Van Trappen S."/>
            <person name="Lee J.S."/>
            <person name="Kim S.B."/>
        </authorList>
    </citation>
    <scope>NUCLEOTIDE SEQUENCE [LARGE SCALE GENOMIC DNA]</scope>
    <source>
        <strain evidence="2 3">KMM 6351</strain>
    </source>
</reference>
<evidence type="ECO:0000256" key="1">
    <source>
        <dbReference type="SAM" id="SignalP"/>
    </source>
</evidence>
<sequence>MNYKGFVSLSVALCLSLSHSAASASIEDAKKAYALRDYDTAFQHYQYLAEVGQASALYQLGLMHYSGQGTTQNKVEAVLWLFLATEQAYEDSEQLSRAILKELTPEQITELKGRLTSMAKNFSQAAVQEMYMPELYPSKFEKNILINSEEGLLFGLEDEDGLTNDVFAEADNMIEVNLFPFDDDEDDSSFDVDYITRSIQSRNDVVNPFNRPYFLIVDYRVAPDGTVRDVEVVQSFGYTKRALRKFKEAKYPSPEFDGQLVNSRQRRALGIAQSDISLRDMMDKYDYVYRGVKGILAKKDSEEAKDEYKYAVTLMNFEGLWREEGEIDAKLQSASEKGYANAQYVYADKLYREQNNIQKSIYWMTEAAKQGIVNAEYRLGEMFLESPWVKRDEKKALFWLDRAAKQGHVFALRRSAHLRLLAEDESLHDPKVAMTSLDRISIVEKMNPELLYLKARGLLKVDRTNRPKAVIMIRQAIMRGDQLGWDTSDWNEVLMGWTTGGSVTVQDDIDISNLETE</sequence>
<name>A0AA42B7S7_9GAMM</name>
<dbReference type="AlphaFoldDB" id="A0AA42B7S7"/>
<dbReference type="Proteomes" id="UP001165393">
    <property type="component" value="Unassembled WGS sequence"/>
</dbReference>
<dbReference type="InterPro" id="IPR006597">
    <property type="entry name" value="Sel1-like"/>
</dbReference>
<dbReference type="Pfam" id="PF08238">
    <property type="entry name" value="Sel1"/>
    <property type="match status" value="4"/>
</dbReference>
<keyword evidence="1" id="KW-0732">Signal</keyword>
<proteinExistence type="predicted"/>
<dbReference type="SMART" id="SM00671">
    <property type="entry name" value="SEL1"/>
    <property type="match status" value="3"/>
</dbReference>
<feature type="signal peptide" evidence="1">
    <location>
        <begin position="1"/>
        <end position="24"/>
    </location>
</feature>
<gene>
    <name evidence="2" type="ORF">NAF29_12680</name>
</gene>
<dbReference type="PANTHER" id="PTHR11102:SF160">
    <property type="entry name" value="ERAD-ASSOCIATED E3 UBIQUITIN-PROTEIN LIGASE COMPONENT HRD3"/>
    <property type="match status" value="1"/>
</dbReference>
<dbReference type="InterPro" id="IPR050767">
    <property type="entry name" value="Sel1_AlgK"/>
</dbReference>
<dbReference type="EMBL" id="JAMQGP010000006">
    <property type="protein sequence ID" value="MCM2680515.1"/>
    <property type="molecule type" value="Genomic_DNA"/>
</dbReference>
<evidence type="ECO:0000313" key="2">
    <source>
        <dbReference type="EMBL" id="MCM2680515.1"/>
    </source>
</evidence>
<dbReference type="InterPro" id="IPR011990">
    <property type="entry name" value="TPR-like_helical_dom_sf"/>
</dbReference>
<evidence type="ECO:0000313" key="3">
    <source>
        <dbReference type="Proteomes" id="UP001165393"/>
    </source>
</evidence>
<feature type="chain" id="PRO_5041299292" description="Sel1 repeat family protein" evidence="1">
    <location>
        <begin position="25"/>
        <end position="517"/>
    </location>
</feature>